<evidence type="ECO:0000256" key="1">
    <source>
        <dbReference type="SAM" id="SignalP"/>
    </source>
</evidence>
<comment type="caution">
    <text evidence="2">The sequence shown here is derived from an EMBL/GenBank/DDBJ whole genome shotgun (WGS) entry which is preliminary data.</text>
</comment>
<dbReference type="Proteomes" id="UP000727407">
    <property type="component" value="Unassembled WGS sequence"/>
</dbReference>
<keyword evidence="1" id="KW-0732">Signal</keyword>
<feature type="non-terminal residue" evidence="2">
    <location>
        <position position="1"/>
    </location>
</feature>
<name>A0A8J4T9M7_CLAMG</name>
<dbReference type="OrthoDB" id="6132182at2759"/>
<dbReference type="AlphaFoldDB" id="A0A8J4T9M7"/>
<dbReference type="EMBL" id="QNUK01002097">
    <property type="protein sequence ID" value="KAF5879924.1"/>
    <property type="molecule type" value="Genomic_DNA"/>
</dbReference>
<evidence type="ECO:0000313" key="2">
    <source>
        <dbReference type="EMBL" id="KAF5879924.1"/>
    </source>
</evidence>
<reference evidence="2" key="1">
    <citation type="submission" date="2020-07" db="EMBL/GenBank/DDBJ databases">
        <title>Clarias magur genome sequencing, assembly and annotation.</title>
        <authorList>
            <person name="Kushwaha B."/>
            <person name="Kumar R."/>
            <person name="Das P."/>
            <person name="Joshi C.G."/>
            <person name="Kumar D."/>
            <person name="Nagpure N.S."/>
            <person name="Pandey M."/>
            <person name="Agarwal S."/>
            <person name="Srivastava S."/>
            <person name="Singh M."/>
            <person name="Sahoo L."/>
            <person name="Jayasankar P."/>
            <person name="Meher P.K."/>
            <person name="Koringa P.G."/>
            <person name="Iquebal M.A."/>
            <person name="Das S.P."/>
            <person name="Bit A."/>
            <person name="Patnaik S."/>
            <person name="Patel N."/>
            <person name="Shah T.M."/>
            <person name="Hinsu A."/>
            <person name="Jena J.K."/>
        </authorList>
    </citation>
    <scope>NUCLEOTIDE SEQUENCE</scope>
    <source>
        <strain evidence="2">CIFAMagur01</strain>
        <tissue evidence="2">Testis</tissue>
    </source>
</reference>
<protein>
    <submittedName>
        <fullName evidence="2">L-dopachrome tautomerase</fullName>
    </submittedName>
</protein>
<proteinExistence type="predicted"/>
<evidence type="ECO:0000313" key="3">
    <source>
        <dbReference type="Proteomes" id="UP000727407"/>
    </source>
</evidence>
<accession>A0A8J4T9M7</accession>
<gene>
    <name evidence="2" type="primary">dct</name>
    <name evidence="2" type="ORF">DAT39_023574</name>
</gene>
<keyword evidence="3" id="KW-1185">Reference proteome</keyword>
<sequence length="98" mass="10822">AVVLLYWLALCGVRAQFPRACSTLEALEAKRCCPSLSADPADACGARSGRGTCSAVRTDTRPWGGTYTLRNVDDRERWPTKFYTQTCTCFGKAALFHR</sequence>
<organism evidence="2 3">
    <name type="scientific">Clarias magur</name>
    <name type="common">Asian catfish</name>
    <name type="synonym">Macropteronotus magur</name>
    <dbReference type="NCBI Taxonomy" id="1594786"/>
    <lineage>
        <taxon>Eukaryota</taxon>
        <taxon>Metazoa</taxon>
        <taxon>Chordata</taxon>
        <taxon>Craniata</taxon>
        <taxon>Vertebrata</taxon>
        <taxon>Euteleostomi</taxon>
        <taxon>Actinopterygii</taxon>
        <taxon>Neopterygii</taxon>
        <taxon>Teleostei</taxon>
        <taxon>Ostariophysi</taxon>
        <taxon>Siluriformes</taxon>
        <taxon>Clariidae</taxon>
        <taxon>Clarias</taxon>
    </lineage>
</organism>
<feature type="signal peptide" evidence="1">
    <location>
        <begin position="1"/>
        <end position="15"/>
    </location>
</feature>
<feature type="chain" id="PRO_5035221971" evidence="1">
    <location>
        <begin position="16"/>
        <end position="98"/>
    </location>
</feature>